<dbReference type="Proteomes" id="UP000003011">
    <property type="component" value="Unassembled WGS sequence"/>
</dbReference>
<dbReference type="OrthoDB" id="9804077at2"/>
<feature type="region of interest" description="Disordered" evidence="5">
    <location>
        <begin position="353"/>
        <end position="417"/>
    </location>
</feature>
<dbReference type="SUPFAM" id="SSF50249">
    <property type="entry name" value="Nucleic acid-binding proteins"/>
    <property type="match status" value="4"/>
</dbReference>
<feature type="domain" description="S1 motif" evidence="6">
    <location>
        <begin position="277"/>
        <end position="346"/>
    </location>
</feature>
<dbReference type="InterPro" id="IPR050437">
    <property type="entry name" value="Ribos_protein_bS1-like"/>
</dbReference>
<dbReference type="PANTHER" id="PTHR10724">
    <property type="entry name" value="30S RIBOSOMAL PROTEIN S1"/>
    <property type="match status" value="1"/>
</dbReference>
<evidence type="ECO:0000256" key="5">
    <source>
        <dbReference type="SAM" id="MobiDB-lite"/>
    </source>
</evidence>
<dbReference type="InterPro" id="IPR012340">
    <property type="entry name" value="NA-bd_OB-fold"/>
</dbReference>
<dbReference type="InterPro" id="IPR035104">
    <property type="entry name" value="Ribosomal_protein_S1-like"/>
</dbReference>
<dbReference type="CDD" id="cd04465">
    <property type="entry name" value="S1_RPS1_repeat_ec2_hs2"/>
    <property type="match status" value="1"/>
</dbReference>
<evidence type="ECO:0000313" key="7">
    <source>
        <dbReference type="EMBL" id="EHI56508.1"/>
    </source>
</evidence>
<comment type="similarity">
    <text evidence="1">Belongs to the bacterial ribosomal protein bS1 family.</text>
</comment>
<evidence type="ECO:0000256" key="1">
    <source>
        <dbReference type="ARBA" id="ARBA00006767"/>
    </source>
</evidence>
<evidence type="ECO:0000259" key="6">
    <source>
        <dbReference type="PROSITE" id="PS50126"/>
    </source>
</evidence>
<dbReference type="AlphaFoldDB" id="G5GFN1"/>
<evidence type="ECO:0000313" key="8">
    <source>
        <dbReference type="Proteomes" id="UP000003011"/>
    </source>
</evidence>
<evidence type="ECO:0000256" key="4">
    <source>
        <dbReference type="ARBA" id="ARBA00025604"/>
    </source>
</evidence>
<dbReference type="eggNOG" id="COG0539">
    <property type="taxonomic scope" value="Bacteria"/>
</dbReference>
<keyword evidence="2" id="KW-0689">Ribosomal protein</keyword>
<feature type="domain" description="S1 motif" evidence="6">
    <location>
        <begin position="107"/>
        <end position="173"/>
    </location>
</feature>
<dbReference type="PRINTS" id="PR00681">
    <property type="entry name" value="RIBOSOMALS1"/>
</dbReference>
<dbReference type="SMART" id="SM00316">
    <property type="entry name" value="S1"/>
    <property type="match status" value="4"/>
</dbReference>
<dbReference type="InterPro" id="IPR003029">
    <property type="entry name" value="S1_domain"/>
</dbReference>
<dbReference type="GO" id="GO:0003735">
    <property type="term" value="F:structural constituent of ribosome"/>
    <property type="evidence" value="ECO:0007669"/>
    <property type="project" value="TreeGrafter"/>
</dbReference>
<comment type="function">
    <text evidence="4">Binds mRNA; thus facilitating recognition of the initiation point. It is needed to translate mRNA with a short Shine-Dalgarno (SD) purine-rich sequence.</text>
</comment>
<protein>
    <recommendedName>
        <fullName evidence="6">S1 motif domain-containing protein</fullName>
    </recommendedName>
</protein>
<accession>G5GFN1</accession>
<dbReference type="EMBL" id="ACZL01000007">
    <property type="protein sequence ID" value="EHI56508.1"/>
    <property type="molecule type" value="Genomic_DNA"/>
</dbReference>
<dbReference type="RefSeq" id="WP_005539401.1">
    <property type="nucleotide sequence ID" value="NZ_JH378829.1"/>
</dbReference>
<dbReference type="Pfam" id="PF00575">
    <property type="entry name" value="S1"/>
    <property type="match status" value="4"/>
</dbReference>
<gene>
    <name evidence="7" type="ORF">HMPREF9333_00370</name>
</gene>
<feature type="domain" description="S1 motif" evidence="6">
    <location>
        <begin position="194"/>
        <end position="260"/>
    </location>
</feature>
<dbReference type="GO" id="GO:0003729">
    <property type="term" value="F:mRNA binding"/>
    <property type="evidence" value="ECO:0007669"/>
    <property type="project" value="TreeGrafter"/>
</dbReference>
<feature type="compositionally biased region" description="Basic and acidic residues" evidence="5">
    <location>
        <begin position="364"/>
        <end position="386"/>
    </location>
</feature>
<dbReference type="PROSITE" id="PS50126">
    <property type="entry name" value="S1"/>
    <property type="match status" value="4"/>
</dbReference>
<dbReference type="STRING" id="679200.HMPREF9333_00370"/>
<comment type="caution">
    <text evidence="7">The sequence shown here is derived from an EMBL/GenBank/DDBJ whole genome shotgun (WGS) entry which is preliminary data.</text>
</comment>
<proteinExistence type="inferred from homology"/>
<dbReference type="Gene3D" id="2.40.50.140">
    <property type="entry name" value="Nucleic acid-binding proteins"/>
    <property type="match status" value="4"/>
</dbReference>
<reference evidence="7 8" key="1">
    <citation type="submission" date="2011-08" db="EMBL/GenBank/DDBJ databases">
        <title>The Genome Sequence of Johnsonella ignava ATCC 51276.</title>
        <authorList>
            <consortium name="The Broad Institute Genome Sequencing Platform"/>
            <person name="Earl A."/>
            <person name="Ward D."/>
            <person name="Feldgarden M."/>
            <person name="Gevers D."/>
            <person name="Izard J."/>
            <person name="Blanton J.M."/>
            <person name="Baranova O.V."/>
            <person name="Dewhirst F.E."/>
            <person name="Young S.K."/>
            <person name="Zeng Q."/>
            <person name="Gargeya S."/>
            <person name="Fitzgerald M."/>
            <person name="Haas B."/>
            <person name="Abouelleil A."/>
            <person name="Alvarado L."/>
            <person name="Arachchi H.M."/>
            <person name="Berlin A."/>
            <person name="Brown A."/>
            <person name="Chapman S.B."/>
            <person name="Chen Z."/>
            <person name="Dunbar C."/>
            <person name="Freedman E."/>
            <person name="Gearin G."/>
            <person name="Gellesch M."/>
            <person name="Goldberg J."/>
            <person name="Griggs A."/>
            <person name="Gujja S."/>
            <person name="Heiman D."/>
            <person name="Howarth C."/>
            <person name="Larson L."/>
            <person name="Lui A."/>
            <person name="MacDonald P.J.P."/>
            <person name="Montmayeur A."/>
            <person name="Murphy C."/>
            <person name="Neiman D."/>
            <person name="Pearson M."/>
            <person name="Priest M."/>
            <person name="Roberts A."/>
            <person name="Saif S."/>
            <person name="Shea T."/>
            <person name="Shenoy N."/>
            <person name="Sisk P."/>
            <person name="Stolte C."/>
            <person name="Sykes S."/>
            <person name="Wortman J."/>
            <person name="Nusbaum C."/>
            <person name="Birren B."/>
        </authorList>
    </citation>
    <scope>NUCLEOTIDE SEQUENCE [LARGE SCALE GENOMIC DNA]</scope>
    <source>
        <strain evidence="7 8">ATCC 51276</strain>
    </source>
</reference>
<keyword evidence="3" id="KW-0687">Ribonucleoprotein</keyword>
<dbReference type="FunFam" id="2.40.50.140:FF:000103">
    <property type="entry name" value="protein RRP5 homolog"/>
    <property type="match status" value="1"/>
</dbReference>
<dbReference type="PATRIC" id="fig|679200.3.peg.396"/>
<dbReference type="PANTHER" id="PTHR10724:SF7">
    <property type="entry name" value="SMALL RIBOSOMAL SUBUNIT PROTEIN BS1C"/>
    <property type="match status" value="1"/>
</dbReference>
<dbReference type="CDD" id="cd05687">
    <property type="entry name" value="S1_RPS1_repeat_ec1_hs1"/>
    <property type="match status" value="1"/>
</dbReference>
<name>G5GFN1_9FIRM</name>
<dbReference type="HOGENOM" id="CLU_015805_4_0_9"/>
<sequence length="417" mass="46113">MSDLSFEQMLEQTFKDIHVGSIVVGKIIDIKEDLAVLNVGYKSDGILTRNEYGNDASLDLRTVLHVGDELEVKVLKINDGEGQLMLSYKRIAQDKARKKLEDAFVNHKLLKEKVSRIVNGGVCVDIEGNRVFIPASLMSDPYERDLAKYQDQEIEFVLTEFNPKRRRIIGDRKQIITERKAQLRKQFFENHAVGDTVEGTVSSVPVFGAFVNIDGVEGLLHVTEMSWLRISNPKNACKVGDKIKVFIKDMSNDRISLSRKFPEENPWKDAQKKYPIGTVVKGKIIRLADFGAFIEVEKGIDGLVHVSQLVKRRIEHPSEAVEVGQTVEALVVGVDEAAERLSLSIRAFQAQKRNNGSNNEEADTDGKDIAESAADDKENSVNDKAESTANEAAQGDDSADGALNEATGGNEGDAAND</sequence>
<feature type="domain" description="S1 motif" evidence="6">
    <location>
        <begin position="20"/>
        <end position="89"/>
    </location>
</feature>
<dbReference type="GO" id="GO:0006412">
    <property type="term" value="P:translation"/>
    <property type="evidence" value="ECO:0007669"/>
    <property type="project" value="TreeGrafter"/>
</dbReference>
<evidence type="ECO:0000256" key="3">
    <source>
        <dbReference type="ARBA" id="ARBA00023274"/>
    </source>
</evidence>
<evidence type="ECO:0000256" key="2">
    <source>
        <dbReference type="ARBA" id="ARBA00022980"/>
    </source>
</evidence>
<organism evidence="7 8">
    <name type="scientific">Johnsonella ignava ATCC 51276</name>
    <dbReference type="NCBI Taxonomy" id="679200"/>
    <lineage>
        <taxon>Bacteria</taxon>
        <taxon>Bacillati</taxon>
        <taxon>Bacillota</taxon>
        <taxon>Clostridia</taxon>
        <taxon>Lachnospirales</taxon>
        <taxon>Lachnospiraceae</taxon>
        <taxon>Johnsonella</taxon>
    </lineage>
</organism>
<keyword evidence="8" id="KW-1185">Reference proteome</keyword>